<name>A0A1A0RFC3_MYCPR</name>
<feature type="region of interest" description="Disordered" evidence="1">
    <location>
        <begin position="1"/>
        <end position="26"/>
    </location>
</feature>
<dbReference type="Proteomes" id="UP000093902">
    <property type="component" value="Unassembled WGS sequence"/>
</dbReference>
<evidence type="ECO:0000313" key="3">
    <source>
        <dbReference type="Proteomes" id="UP000093902"/>
    </source>
</evidence>
<feature type="compositionally biased region" description="Basic and acidic residues" evidence="1">
    <location>
        <begin position="15"/>
        <end position="26"/>
    </location>
</feature>
<accession>A0A1A0RFC3</accession>
<dbReference type="EMBL" id="LZSO01000009">
    <property type="protein sequence ID" value="OBB33211.1"/>
    <property type="molecule type" value="Genomic_DNA"/>
</dbReference>
<evidence type="ECO:0008006" key="4">
    <source>
        <dbReference type="Google" id="ProtNLM"/>
    </source>
</evidence>
<dbReference type="Pfam" id="PF16277">
    <property type="entry name" value="DUF4926"/>
    <property type="match status" value="1"/>
</dbReference>
<dbReference type="InterPro" id="IPR032568">
    <property type="entry name" value="DUF4926"/>
</dbReference>
<reference evidence="3" key="1">
    <citation type="submission" date="2016-06" db="EMBL/GenBank/DDBJ databases">
        <authorList>
            <person name="Sutton G."/>
            <person name="Brinkac L."/>
            <person name="Sanka R."/>
            <person name="Adams M."/>
            <person name="Lau E."/>
            <person name="Mehaffy C."/>
            <person name="Tameris M."/>
            <person name="Hatherill M."/>
            <person name="Hanekom W."/>
            <person name="Mahomed H."/>
            <person name="Mcshane H."/>
        </authorList>
    </citation>
    <scope>NUCLEOTIDE SEQUENCE [LARGE SCALE GENOMIC DNA]</scope>
    <source>
        <strain evidence="3">852002-51209_SCH5440388</strain>
    </source>
</reference>
<protein>
    <recommendedName>
        <fullName evidence="4">DUF4926 domain-containing protein</fullName>
    </recommendedName>
</protein>
<proteinExistence type="predicted"/>
<dbReference type="AlphaFoldDB" id="A0A1A0RFC3"/>
<evidence type="ECO:0000313" key="2">
    <source>
        <dbReference type="EMBL" id="OBB33211.1"/>
    </source>
</evidence>
<evidence type="ECO:0000256" key="1">
    <source>
        <dbReference type="SAM" id="MobiDB-lite"/>
    </source>
</evidence>
<sequence length="104" mass="11113">MSQVSGWDGDGPPDTGHRSTDIGAPVEHDVVRLKRSLRTRDFDGTEEVELAAGSEGTIVFVGGNPPGYLVEFGDGAGGALAIPELCREDFEIIWRCPDDRGKGQ</sequence>
<organism evidence="2 3">
    <name type="scientific">Mycolicibacterium peregrinum</name>
    <name type="common">Mycobacterium peregrinum</name>
    <dbReference type="NCBI Taxonomy" id="43304"/>
    <lineage>
        <taxon>Bacteria</taxon>
        <taxon>Bacillati</taxon>
        <taxon>Actinomycetota</taxon>
        <taxon>Actinomycetes</taxon>
        <taxon>Mycobacteriales</taxon>
        <taxon>Mycobacteriaceae</taxon>
        <taxon>Mycolicibacterium</taxon>
    </lineage>
</organism>
<dbReference type="RefSeq" id="WP_064930038.1">
    <property type="nucleotide sequence ID" value="NZ_LZSO01000009.1"/>
</dbReference>
<dbReference type="OrthoDB" id="3398586at2"/>
<comment type="caution">
    <text evidence="2">The sequence shown here is derived from an EMBL/GenBank/DDBJ whole genome shotgun (WGS) entry which is preliminary data.</text>
</comment>
<gene>
    <name evidence="2" type="ORF">A5792_12500</name>
</gene>